<dbReference type="AlphaFoldDB" id="A0AAN6U5C5"/>
<dbReference type="Pfam" id="PF12813">
    <property type="entry name" value="XPG_I_2"/>
    <property type="match status" value="1"/>
</dbReference>
<comment type="caution">
    <text evidence="4">The sequence shown here is derived from an EMBL/GenBank/DDBJ whole genome shotgun (WGS) entry which is preliminary data.</text>
</comment>
<evidence type="ECO:0000259" key="3">
    <source>
        <dbReference type="Pfam" id="PF12813"/>
    </source>
</evidence>
<dbReference type="SUPFAM" id="SSF88723">
    <property type="entry name" value="PIN domain-like"/>
    <property type="match status" value="1"/>
</dbReference>
<evidence type="ECO:0000313" key="5">
    <source>
        <dbReference type="Proteomes" id="UP001302602"/>
    </source>
</evidence>
<evidence type="ECO:0000256" key="1">
    <source>
        <dbReference type="ARBA" id="ARBA00007398"/>
    </source>
</evidence>
<dbReference type="RefSeq" id="XP_062650051.1">
    <property type="nucleotide sequence ID" value="XM_062796166.1"/>
</dbReference>
<dbReference type="InterPro" id="IPR026832">
    <property type="entry name" value="Asteroid"/>
</dbReference>
<dbReference type="Gene3D" id="3.40.50.1010">
    <property type="entry name" value="5'-nuclease"/>
    <property type="match status" value="1"/>
</dbReference>
<reference evidence="4" key="2">
    <citation type="submission" date="2023-05" db="EMBL/GenBank/DDBJ databases">
        <authorList>
            <consortium name="Lawrence Berkeley National Laboratory"/>
            <person name="Steindorff A."/>
            <person name="Hensen N."/>
            <person name="Bonometti L."/>
            <person name="Westerberg I."/>
            <person name="Brannstrom I.O."/>
            <person name="Guillou S."/>
            <person name="Cros-Aarteil S."/>
            <person name="Calhoun S."/>
            <person name="Haridas S."/>
            <person name="Kuo A."/>
            <person name="Mondo S."/>
            <person name="Pangilinan J."/>
            <person name="Riley R."/>
            <person name="Labutti K."/>
            <person name="Andreopoulos B."/>
            <person name="Lipzen A."/>
            <person name="Chen C."/>
            <person name="Yanf M."/>
            <person name="Daum C."/>
            <person name="Ng V."/>
            <person name="Clum A."/>
            <person name="Ohm R."/>
            <person name="Martin F."/>
            <person name="Silar P."/>
            <person name="Natvig D."/>
            <person name="Lalanne C."/>
            <person name="Gautier V."/>
            <person name="Ament-Velasquez S.L."/>
            <person name="Kruys A."/>
            <person name="Hutchinson M.I."/>
            <person name="Powell A.J."/>
            <person name="Barry K."/>
            <person name="Miller A.N."/>
            <person name="Grigoriev I.V."/>
            <person name="Debuchy R."/>
            <person name="Gladieux P."/>
            <person name="Thoren M.H."/>
            <person name="Johannesson H."/>
        </authorList>
    </citation>
    <scope>NUCLEOTIDE SEQUENCE</scope>
    <source>
        <strain evidence="4">CBS 731.68</strain>
    </source>
</reference>
<gene>
    <name evidence="4" type="ORF">N657DRAFT_679239</name>
</gene>
<dbReference type="Proteomes" id="UP001302602">
    <property type="component" value="Unassembled WGS sequence"/>
</dbReference>
<proteinExistence type="inferred from homology"/>
<reference evidence="4" key="1">
    <citation type="journal article" date="2023" name="Mol. Phylogenet. Evol.">
        <title>Genome-scale phylogeny and comparative genomics of the fungal order Sordariales.</title>
        <authorList>
            <person name="Hensen N."/>
            <person name="Bonometti L."/>
            <person name="Westerberg I."/>
            <person name="Brannstrom I.O."/>
            <person name="Guillou S."/>
            <person name="Cros-Aarteil S."/>
            <person name="Calhoun S."/>
            <person name="Haridas S."/>
            <person name="Kuo A."/>
            <person name="Mondo S."/>
            <person name="Pangilinan J."/>
            <person name="Riley R."/>
            <person name="LaButti K."/>
            <person name="Andreopoulos B."/>
            <person name="Lipzen A."/>
            <person name="Chen C."/>
            <person name="Yan M."/>
            <person name="Daum C."/>
            <person name="Ng V."/>
            <person name="Clum A."/>
            <person name="Steindorff A."/>
            <person name="Ohm R.A."/>
            <person name="Martin F."/>
            <person name="Silar P."/>
            <person name="Natvig D.O."/>
            <person name="Lalanne C."/>
            <person name="Gautier V."/>
            <person name="Ament-Velasquez S.L."/>
            <person name="Kruys A."/>
            <person name="Hutchinson M.I."/>
            <person name="Powell A.J."/>
            <person name="Barry K."/>
            <person name="Miller A.N."/>
            <person name="Grigoriev I.V."/>
            <person name="Debuchy R."/>
            <person name="Gladieux P."/>
            <person name="Hiltunen Thoren M."/>
            <person name="Johannesson H."/>
        </authorList>
    </citation>
    <scope>NUCLEOTIDE SEQUENCE</scope>
    <source>
        <strain evidence="4">CBS 731.68</strain>
    </source>
</reference>
<feature type="region of interest" description="Disordered" evidence="2">
    <location>
        <begin position="498"/>
        <end position="532"/>
    </location>
</feature>
<accession>A0AAN6U5C5</accession>
<keyword evidence="5" id="KW-1185">Reference proteome</keyword>
<dbReference type="EMBL" id="MU853225">
    <property type="protein sequence ID" value="KAK4126280.1"/>
    <property type="molecule type" value="Genomic_DNA"/>
</dbReference>
<feature type="domain" description="Asteroid" evidence="3">
    <location>
        <begin position="80"/>
        <end position="331"/>
    </location>
</feature>
<organism evidence="4 5">
    <name type="scientific">Parathielavia appendiculata</name>
    <dbReference type="NCBI Taxonomy" id="2587402"/>
    <lineage>
        <taxon>Eukaryota</taxon>
        <taxon>Fungi</taxon>
        <taxon>Dikarya</taxon>
        <taxon>Ascomycota</taxon>
        <taxon>Pezizomycotina</taxon>
        <taxon>Sordariomycetes</taxon>
        <taxon>Sordariomycetidae</taxon>
        <taxon>Sordariales</taxon>
        <taxon>Chaetomiaceae</taxon>
        <taxon>Parathielavia</taxon>
    </lineage>
</organism>
<dbReference type="GeneID" id="87832934"/>
<name>A0AAN6U5C5_9PEZI</name>
<dbReference type="PANTHER" id="PTHR15665:SF1">
    <property type="entry name" value="PROTEIN ASTEROID HOMOLOG 1"/>
    <property type="match status" value="1"/>
</dbReference>
<evidence type="ECO:0000256" key="2">
    <source>
        <dbReference type="SAM" id="MobiDB-lite"/>
    </source>
</evidence>
<comment type="similarity">
    <text evidence="1">Belongs to the asteroid family.</text>
</comment>
<dbReference type="InterPro" id="IPR039436">
    <property type="entry name" value="Asteroid_dom"/>
</dbReference>
<protein>
    <recommendedName>
        <fullName evidence="3">Asteroid domain-containing protein</fullName>
    </recommendedName>
</protein>
<evidence type="ECO:0000313" key="4">
    <source>
        <dbReference type="EMBL" id="KAK4126280.1"/>
    </source>
</evidence>
<dbReference type="PANTHER" id="PTHR15665">
    <property type="entry name" value="ASTEROID PROTEIN"/>
    <property type="match status" value="1"/>
</dbReference>
<dbReference type="InterPro" id="IPR029060">
    <property type="entry name" value="PIN-like_dom_sf"/>
</dbReference>
<sequence length="532" mass="59081">MDLATQATYASAIYFDSYLPSSKRPERIQRLIKSYRDLIRYHSAFPAGVPKANPRHAIDAIVELFPSAWSTEKQAKPPPPAFLVPAVIDALRDSPESGFPVKLVPGEADGFCAQHVRQHGGTVITSDSDLLVHELGEAGGVVFFADIDADIQNQKLIAPQYRPVDLCRRLSLKPERGLQQLAFEVSRDPHLTVQQAVERVKRNEAVSAFGVEYSDFIEQYLSPEVASELEKDPITKLDPRISELVLRSLRISGVVTPAAGINPAAQDRNEHSLEMYLPFLLDCPSRTSAWEASKPVRELAYAALQSIRGSNIPFVSEMRRLQSVSSGLKVDIPPISEIDELSATLLALLSRIEADLSRPELIWIVLAIYQDITMAIKRGRGYALSLEVLGQDAKGRLDPCSWDGLHFLAQIQATYYSLRMLRQILDFSAYHIEPPSTTMSELAKSLSRLPPWPDFPSPRNFAESITLVREAGGLSCLKNLCEDYEDIISNIVAIQKPESNKTSKKRKAVAPAEEKVKPRSSNPFDLLARGDE</sequence>